<feature type="coiled-coil region" evidence="1">
    <location>
        <begin position="106"/>
        <end position="133"/>
    </location>
</feature>
<dbReference type="EMBL" id="WIGN01000224">
    <property type="protein sequence ID" value="KAF6803902.1"/>
    <property type="molecule type" value="Genomic_DNA"/>
</dbReference>
<organism evidence="6 7">
    <name type="scientific">Colletotrichum sojae</name>
    <dbReference type="NCBI Taxonomy" id="2175907"/>
    <lineage>
        <taxon>Eukaryota</taxon>
        <taxon>Fungi</taxon>
        <taxon>Dikarya</taxon>
        <taxon>Ascomycota</taxon>
        <taxon>Pezizomycotina</taxon>
        <taxon>Sordariomycetes</taxon>
        <taxon>Hypocreomycetidae</taxon>
        <taxon>Glomerellales</taxon>
        <taxon>Glomerellaceae</taxon>
        <taxon>Colletotrichum</taxon>
        <taxon>Colletotrichum orchidearum species complex</taxon>
    </lineage>
</organism>
<feature type="compositionally biased region" description="Low complexity" evidence="2">
    <location>
        <begin position="1116"/>
        <end position="1146"/>
    </location>
</feature>
<evidence type="ECO:0000259" key="3">
    <source>
        <dbReference type="Pfam" id="PF00004"/>
    </source>
</evidence>
<feature type="compositionally biased region" description="Basic and acidic residues" evidence="2">
    <location>
        <begin position="23"/>
        <end position="37"/>
    </location>
</feature>
<feature type="compositionally biased region" description="Polar residues" evidence="2">
    <location>
        <begin position="1170"/>
        <end position="1182"/>
    </location>
</feature>
<keyword evidence="1" id="KW-0175">Coiled coil</keyword>
<dbReference type="SUPFAM" id="SSF52540">
    <property type="entry name" value="P-loop containing nucleoside triphosphate hydrolases"/>
    <property type="match status" value="1"/>
</dbReference>
<name>A0A8H6J018_9PEZI</name>
<feature type="compositionally biased region" description="Low complexity" evidence="2">
    <location>
        <begin position="164"/>
        <end position="174"/>
    </location>
</feature>
<proteinExistence type="predicted"/>
<dbReference type="GO" id="GO:0005524">
    <property type="term" value="F:ATP binding"/>
    <property type="evidence" value="ECO:0007669"/>
    <property type="project" value="InterPro"/>
</dbReference>
<dbReference type="Pfam" id="PF00004">
    <property type="entry name" value="AAA"/>
    <property type="match status" value="1"/>
</dbReference>
<evidence type="ECO:0000259" key="4">
    <source>
        <dbReference type="Pfam" id="PF22942"/>
    </source>
</evidence>
<dbReference type="PANTHER" id="PTHR46411">
    <property type="entry name" value="FAMILY ATPASE, PUTATIVE-RELATED"/>
    <property type="match status" value="1"/>
</dbReference>
<evidence type="ECO:0000256" key="1">
    <source>
        <dbReference type="SAM" id="Coils"/>
    </source>
</evidence>
<feature type="domain" description="DUF7025" evidence="4">
    <location>
        <begin position="458"/>
        <end position="560"/>
    </location>
</feature>
<dbReference type="Proteomes" id="UP000652219">
    <property type="component" value="Unassembled WGS sequence"/>
</dbReference>
<protein>
    <submittedName>
        <fullName evidence="6">AAA family ATPase</fullName>
    </submittedName>
</protein>
<dbReference type="InterPro" id="IPR054289">
    <property type="entry name" value="DUF7025"/>
</dbReference>
<comment type="caution">
    <text evidence="6">The sequence shown here is derived from an EMBL/GenBank/DDBJ whole genome shotgun (WGS) entry which is preliminary data.</text>
</comment>
<dbReference type="AlphaFoldDB" id="A0A8H6J018"/>
<dbReference type="GO" id="GO:0016887">
    <property type="term" value="F:ATP hydrolysis activity"/>
    <property type="evidence" value="ECO:0007669"/>
    <property type="project" value="InterPro"/>
</dbReference>
<feature type="compositionally biased region" description="Basic and acidic residues" evidence="2">
    <location>
        <begin position="70"/>
        <end position="80"/>
    </location>
</feature>
<dbReference type="InterPro" id="IPR027417">
    <property type="entry name" value="P-loop_NTPase"/>
</dbReference>
<evidence type="ECO:0000259" key="5">
    <source>
        <dbReference type="Pfam" id="PF23232"/>
    </source>
</evidence>
<sequence>MEVPMAATAPQDVETLPVADSNGIKDPEAPNDVKDVPAIDAGEPTVEEPALQPEDDVSYHGEEESANGSDDDKRPAKDLTEWTEAMNAGLASFKTVEDRLSKCLEALDLKDNVKRLEAAVEMHQRKLAKLRKLVPNERLDDEPSDHDRNSRSRSRSPSTDRSRSTSSSTTNSIQSRRHRRVTVAARPSSPSWRRYPMPSRVPAKDKRRSRSERPHARSIPSNLGASRLVVTTRSIPKLFYAPWEKVVLGPLQSVPYHSVEIPYNEPSSTDLLQISAERPMPDSSHIPMPPPRMSAYADSITDSDEDRVEHSFGPPEEAADVISYSAPEFLTERIRINSFYLQSLLTHDLIALAPNSLSNTGPLHILRPFKVLWDIKDRIRARIREFELARSRLGQLSEDEYNAELESAQWLDIALAERVAEYTASRVALTSFILELRCLDDFNTNILEPEVARISRGPDTIRFSELWFLFAPGTLVVSKDKRIPQKVWKVVERSGGRWNHGNVKLKANDAERVGYSPFRVDCFYIDYDGNRFVPIWSHFVISEFEGTQETTKLNVVPIDLLAGDRDAFDKAATLERGQQFLESCAKPCHRYYTGRSHRLTPKGTKLAPTARDLSFPRSATGHVERIESEIIIDFAKAIEEVPFWLPPDELFDSPEIVVLENGRYVGQEGTVLNDRKWNKAATDAFLAAEERKWRVWNTTGPGPSGDDLLLLPDRVFAFVLRTRKWACLPIGKDSDGNERLQVIKPRPEPWNELELPEGHKDVVQSLIDSHFSRDKTRKMHLDVVRDKGKGVIILLHGVPGVGKTSTAVMDAPCFPSLAVYYPFPSHNVQKHAKTDKFATGDLGLGPNEVEFKLQEIFRLAHSWNCVLLLDEADIFLAQRTTPDIHRNALVSVFLRVLEYYEGILFLTTNRVGTFDEAFKSRIHMSLYYPPLNGLQTSKIWKTNIKKVQENGIEIDSKAILQYAKRVWEGQQISDRGPVWNGRQIRNAFQSAIALAGFHGAPQGGPVRLEEKYFESVNRVSEQFSQYIFKTRHGQTDADWHRMSMTRRDDFAVNSDGFGQSMAVAVPRPTPQFQGHQTVPVAPPPQHMANQYGQPLYSGYSYPNAQPSQMPPPQQQQPPHQVQHHQPPAQPFQQPHQQPQQQNFQQPLLTAPFPVTYPAQPTVPGAPPQPNFASQPTDSSPWE</sequence>
<feature type="region of interest" description="Disordered" evidence="2">
    <location>
        <begin position="134"/>
        <end position="219"/>
    </location>
</feature>
<gene>
    <name evidence="6" type="ORF">CSOJ01_10574</name>
</gene>
<evidence type="ECO:0000313" key="7">
    <source>
        <dbReference type="Proteomes" id="UP000652219"/>
    </source>
</evidence>
<dbReference type="Gene3D" id="3.40.50.300">
    <property type="entry name" value="P-loop containing nucleotide triphosphate hydrolases"/>
    <property type="match status" value="1"/>
</dbReference>
<feature type="region of interest" description="Disordered" evidence="2">
    <location>
        <begin position="1072"/>
        <end position="1182"/>
    </location>
</feature>
<dbReference type="InterPro" id="IPR056599">
    <property type="entry name" value="AAA_lid_fung"/>
</dbReference>
<dbReference type="InterPro" id="IPR003959">
    <property type="entry name" value="ATPase_AAA_core"/>
</dbReference>
<reference evidence="6 7" key="1">
    <citation type="journal article" date="2020" name="Phytopathology">
        <title>Genome Sequence Resources of Colletotrichum truncatum, C. plurivorum, C. musicola, and C. sojae: Four Species Pathogenic to Soybean (Glycine max).</title>
        <authorList>
            <person name="Rogerio F."/>
            <person name="Boufleur T.R."/>
            <person name="Ciampi-Guillardi M."/>
            <person name="Sukno S.A."/>
            <person name="Thon M.R."/>
            <person name="Massola Junior N.S."/>
            <person name="Baroncelli R."/>
        </authorList>
    </citation>
    <scope>NUCLEOTIDE SEQUENCE [LARGE SCALE GENOMIC DNA]</scope>
    <source>
        <strain evidence="6 7">LFN0009</strain>
    </source>
</reference>
<dbReference type="PANTHER" id="PTHR46411:SF2">
    <property type="entry name" value="AAA+ ATPASE DOMAIN-CONTAINING PROTEIN"/>
    <property type="match status" value="1"/>
</dbReference>
<dbReference type="Pfam" id="PF22942">
    <property type="entry name" value="DUF7025"/>
    <property type="match status" value="1"/>
</dbReference>
<dbReference type="Pfam" id="PF23232">
    <property type="entry name" value="AAA_lid_13"/>
    <property type="match status" value="1"/>
</dbReference>
<accession>A0A8H6J018</accession>
<evidence type="ECO:0000256" key="2">
    <source>
        <dbReference type="SAM" id="MobiDB-lite"/>
    </source>
</evidence>
<feature type="domain" description="ATPase AAA-type core" evidence="3">
    <location>
        <begin position="793"/>
        <end position="928"/>
    </location>
</feature>
<feature type="region of interest" description="Disordered" evidence="2">
    <location>
        <begin position="1"/>
        <end position="81"/>
    </location>
</feature>
<feature type="domain" description="AAA+ ATPase lid" evidence="5">
    <location>
        <begin position="935"/>
        <end position="1033"/>
    </location>
</feature>
<keyword evidence="7" id="KW-1185">Reference proteome</keyword>
<evidence type="ECO:0000313" key="6">
    <source>
        <dbReference type="EMBL" id="KAF6803902.1"/>
    </source>
</evidence>